<dbReference type="GO" id="GO:0005524">
    <property type="term" value="F:ATP binding"/>
    <property type="evidence" value="ECO:0007669"/>
    <property type="project" value="UniProtKB-KW"/>
</dbReference>
<dbReference type="GO" id="GO:0033863">
    <property type="term" value="F:ribose 1,5-bisphosphate phosphokinase activity"/>
    <property type="evidence" value="ECO:0007669"/>
    <property type="project" value="UniProtKB-UniRule"/>
</dbReference>
<keyword evidence="4 6" id="KW-0547">Nucleotide-binding</keyword>
<dbReference type="SUPFAM" id="SSF52540">
    <property type="entry name" value="P-loop containing nucleoside triphosphate hydrolases"/>
    <property type="match status" value="1"/>
</dbReference>
<evidence type="ECO:0000313" key="9">
    <source>
        <dbReference type="Proteomes" id="UP000286071"/>
    </source>
</evidence>
<accession>A0A423H2T7</accession>
<evidence type="ECO:0000256" key="5">
    <source>
        <dbReference type="ARBA" id="ARBA00022840"/>
    </source>
</evidence>
<dbReference type="UniPathway" id="UPA00087">
    <property type="reaction ID" value="UER00175"/>
</dbReference>
<sequence length="203" mass="22153">MRDDIGTRGRLIYVMGPSGSGKDSLIDAARDSLLHLNCIVARRVITRSAESVGEDALGVSTAQFAQMRREGGFALCWHANGLDYGIPAEIDQWLSEGRHVLINGSRGHLPAAMARYPTLLPILLTVKTDALRKRLQRRGRESAEEIEARLERNAQFSTDAAQDRAEGIFQLDNSGELSTAVDNLLTLLTREGVSAKNGSNPNL</sequence>
<dbReference type="InterPro" id="IPR008144">
    <property type="entry name" value="Guanylate_kin-like_dom"/>
</dbReference>
<evidence type="ECO:0000259" key="7">
    <source>
        <dbReference type="PROSITE" id="PS50052"/>
    </source>
</evidence>
<dbReference type="InterPro" id="IPR012699">
    <property type="entry name" value="PhnN"/>
</dbReference>
<evidence type="ECO:0000256" key="1">
    <source>
        <dbReference type="ARBA" id="ARBA00000373"/>
    </source>
</evidence>
<feature type="binding site" evidence="6">
    <location>
        <begin position="16"/>
        <end position="23"/>
    </location>
    <ligand>
        <name>ATP</name>
        <dbReference type="ChEBI" id="CHEBI:30616"/>
    </ligand>
</feature>
<dbReference type="InterPro" id="IPR008145">
    <property type="entry name" value="GK/Ca_channel_bsu"/>
</dbReference>
<proteinExistence type="inferred from homology"/>
<keyword evidence="3 6" id="KW-0808">Transferase</keyword>
<keyword evidence="8" id="KW-0418">Kinase</keyword>
<dbReference type="RefSeq" id="WP_123426790.1">
    <property type="nucleotide sequence ID" value="NZ_MOBJ01000014.1"/>
</dbReference>
<comment type="caution">
    <text evidence="8">The sequence shown here is derived from an EMBL/GenBank/DDBJ whole genome shotgun (WGS) entry which is preliminary data.</text>
</comment>
<dbReference type="GO" id="GO:0019634">
    <property type="term" value="P:organic phosphonate metabolic process"/>
    <property type="evidence" value="ECO:0007669"/>
    <property type="project" value="UniProtKB-UniRule"/>
</dbReference>
<dbReference type="NCBIfam" id="TIGR02322">
    <property type="entry name" value="phosphon_PhnN"/>
    <property type="match status" value="1"/>
</dbReference>
<comment type="similarity">
    <text evidence="6">Belongs to the ribose 1,5-bisphosphokinase family.</text>
</comment>
<organism evidence="8 9">
    <name type="scientific">Pseudomonas brassicacearum</name>
    <dbReference type="NCBI Taxonomy" id="930166"/>
    <lineage>
        <taxon>Bacteria</taxon>
        <taxon>Pseudomonadati</taxon>
        <taxon>Pseudomonadota</taxon>
        <taxon>Gammaproteobacteria</taxon>
        <taxon>Pseudomonadales</taxon>
        <taxon>Pseudomonadaceae</taxon>
        <taxon>Pseudomonas</taxon>
    </lineage>
</organism>
<protein>
    <recommendedName>
        <fullName evidence="6">Ribose 1,5-bisphosphate phosphokinase PhnN</fullName>
        <ecNumber evidence="6">2.7.4.23</ecNumber>
    </recommendedName>
    <alternativeName>
        <fullName evidence="6">Ribose 1,5-bisphosphokinase</fullName>
    </alternativeName>
</protein>
<dbReference type="OrthoDB" id="341217at2"/>
<comment type="function">
    <text evidence="6">Catalyzes the phosphorylation of ribose 1,5-bisphosphate to 5-phospho-D-ribosyl alpha-1-diphosphate (PRPP).</text>
</comment>
<gene>
    <name evidence="6" type="primary">phnN</name>
    <name evidence="8" type="ORF">BK659_19845</name>
</gene>
<comment type="catalytic activity">
    <reaction evidence="1 6">
        <text>alpha-D-ribose 1,5-bisphosphate + ATP = 5-phospho-alpha-D-ribose 1-diphosphate + ADP</text>
        <dbReference type="Rhea" id="RHEA:20109"/>
        <dbReference type="ChEBI" id="CHEBI:30616"/>
        <dbReference type="ChEBI" id="CHEBI:58017"/>
        <dbReference type="ChEBI" id="CHEBI:68688"/>
        <dbReference type="ChEBI" id="CHEBI:456216"/>
        <dbReference type="EC" id="2.7.4.23"/>
    </reaction>
</comment>
<name>A0A423H2T7_9PSED</name>
<reference evidence="8 9" key="1">
    <citation type="submission" date="2016-10" db="EMBL/GenBank/DDBJ databases">
        <title>Comparative genome analysis of multiple Pseudomonas spp. focuses on biocontrol and plant growth promoting traits.</title>
        <authorList>
            <person name="Tao X.-Y."/>
            <person name="Taylor C.G."/>
        </authorList>
    </citation>
    <scope>NUCLEOTIDE SEQUENCE [LARGE SCALE GENOMIC DNA]</scope>
    <source>
        <strain evidence="8 9">48H11</strain>
    </source>
</reference>
<evidence type="ECO:0000256" key="2">
    <source>
        <dbReference type="ARBA" id="ARBA00005069"/>
    </source>
</evidence>
<dbReference type="EMBL" id="MOBJ01000014">
    <property type="protein sequence ID" value="RON06555.1"/>
    <property type="molecule type" value="Genomic_DNA"/>
</dbReference>
<dbReference type="PROSITE" id="PS50052">
    <property type="entry name" value="GUANYLATE_KINASE_2"/>
    <property type="match status" value="1"/>
</dbReference>
<dbReference type="SMART" id="SM00072">
    <property type="entry name" value="GuKc"/>
    <property type="match status" value="1"/>
</dbReference>
<dbReference type="Gene3D" id="3.40.50.300">
    <property type="entry name" value="P-loop containing nucleotide triphosphate hydrolases"/>
    <property type="match status" value="1"/>
</dbReference>
<evidence type="ECO:0000256" key="6">
    <source>
        <dbReference type="HAMAP-Rule" id="MF_00836"/>
    </source>
</evidence>
<comment type="pathway">
    <text evidence="2 6">Metabolic intermediate biosynthesis; 5-phospho-alpha-D-ribose 1-diphosphate biosynthesis; 5-phospho-alpha-D-ribose 1-diphosphate from D-ribose 5-phosphate (route II): step 3/3.</text>
</comment>
<dbReference type="InterPro" id="IPR027417">
    <property type="entry name" value="P-loop_NTPase"/>
</dbReference>
<dbReference type="AlphaFoldDB" id="A0A423H2T7"/>
<feature type="domain" description="Guanylate kinase-like" evidence="7">
    <location>
        <begin position="9"/>
        <end position="189"/>
    </location>
</feature>
<dbReference type="Proteomes" id="UP000286071">
    <property type="component" value="Unassembled WGS sequence"/>
</dbReference>
<dbReference type="HAMAP" id="MF_00836">
    <property type="entry name" value="PhnN"/>
    <property type="match status" value="1"/>
</dbReference>
<evidence type="ECO:0000256" key="4">
    <source>
        <dbReference type="ARBA" id="ARBA00022741"/>
    </source>
</evidence>
<keyword evidence="5 6" id="KW-0067">ATP-binding</keyword>
<evidence type="ECO:0000313" key="8">
    <source>
        <dbReference type="EMBL" id="RON06555.1"/>
    </source>
</evidence>
<evidence type="ECO:0000256" key="3">
    <source>
        <dbReference type="ARBA" id="ARBA00022679"/>
    </source>
</evidence>
<dbReference type="GO" id="GO:0006015">
    <property type="term" value="P:5-phosphoribose 1-diphosphate biosynthetic process"/>
    <property type="evidence" value="ECO:0007669"/>
    <property type="project" value="UniProtKB-UniRule"/>
</dbReference>
<dbReference type="EC" id="2.7.4.23" evidence="6"/>
<dbReference type="NCBIfam" id="NF007485">
    <property type="entry name" value="PRK10078.1"/>
    <property type="match status" value="1"/>
</dbReference>